<proteinExistence type="predicted"/>
<evidence type="ECO:0000313" key="2">
    <source>
        <dbReference type="EMBL" id="ONH75191.1"/>
    </source>
</evidence>
<accession>A0A1V2LPV1</accession>
<comment type="caution">
    <text evidence="2">The sequence shown here is derived from an EMBL/GenBank/DDBJ whole genome shotgun (WGS) entry which is preliminary data.</text>
</comment>
<evidence type="ECO:0000256" key="1">
    <source>
        <dbReference type="SAM" id="MobiDB-lite"/>
    </source>
</evidence>
<dbReference type="EMBL" id="MQVM01000007">
    <property type="protein sequence ID" value="ONH75191.1"/>
    <property type="molecule type" value="Genomic_DNA"/>
</dbReference>
<feature type="compositionally biased region" description="Polar residues" evidence="1">
    <location>
        <begin position="1"/>
        <end position="24"/>
    </location>
</feature>
<dbReference type="AlphaFoldDB" id="A0A1V2LPV1"/>
<gene>
    <name evidence="2" type="ORF">BOH78_1892</name>
</gene>
<evidence type="ECO:0000313" key="3">
    <source>
        <dbReference type="Proteomes" id="UP000189274"/>
    </source>
</evidence>
<protein>
    <submittedName>
        <fullName evidence="2">Uncharacterized protein</fullName>
    </submittedName>
</protein>
<sequence>MTVNDSLMSDNSGNYTNYSNSPTILASEPSDIGTHPNPMHRFSRGMNFTANPLYQHNRQRYLNNQAALSHQPQQQQPQSRRVKRRNSEASEHFKKIKQTSGSYNQTPIDQLTLDNIDLSEYPKFNHPEGGIIQFTPIGNIRTFISDNNIVNRVIEQNSTFDLNQTEKGIDGYKLYFEHVQMNTSPSNEIEGYMRTGYSNPITSNSYYSNAPSSYPNNFDYDCDSDLEEDDYMN</sequence>
<organism evidence="2 3">
    <name type="scientific">Pichia kudriavzevii</name>
    <name type="common">Yeast</name>
    <name type="synonym">Issatchenkia orientalis</name>
    <dbReference type="NCBI Taxonomy" id="4909"/>
    <lineage>
        <taxon>Eukaryota</taxon>
        <taxon>Fungi</taxon>
        <taxon>Dikarya</taxon>
        <taxon>Ascomycota</taxon>
        <taxon>Saccharomycotina</taxon>
        <taxon>Pichiomycetes</taxon>
        <taxon>Pichiales</taxon>
        <taxon>Pichiaceae</taxon>
        <taxon>Pichia</taxon>
    </lineage>
</organism>
<name>A0A1V2LPV1_PICKU</name>
<reference evidence="3" key="1">
    <citation type="journal article" date="2017" name="Genome Announc.">
        <title>Genome sequences of Cyberlindnera fabianii 65, Pichia kudriavzevii 129, and Saccharomyces cerevisiae 131 isolated from fermented masau fruits in Zimbabwe.</title>
        <authorList>
            <person name="van Rijswijck I.M.H."/>
            <person name="Derks M.F.L."/>
            <person name="Abee T."/>
            <person name="de Ridder D."/>
            <person name="Smid E.J."/>
        </authorList>
    </citation>
    <scope>NUCLEOTIDE SEQUENCE [LARGE SCALE GENOMIC DNA]</scope>
    <source>
        <strain evidence="3">129</strain>
    </source>
</reference>
<dbReference type="VEuPathDB" id="FungiDB:C5L36_0D06030"/>
<feature type="region of interest" description="Disordered" evidence="1">
    <location>
        <begin position="1"/>
        <end position="38"/>
    </location>
</feature>
<feature type="region of interest" description="Disordered" evidence="1">
    <location>
        <begin position="67"/>
        <end position="106"/>
    </location>
</feature>
<dbReference type="Proteomes" id="UP000189274">
    <property type="component" value="Unassembled WGS sequence"/>
</dbReference>